<reference evidence="12" key="1">
    <citation type="submission" date="2016-11" db="EMBL/GenBank/DDBJ databases">
        <title>The genome of Nicotiana attenuata.</title>
        <authorList>
            <person name="Xu S."/>
            <person name="Brockmoeller T."/>
            <person name="Gaquerel E."/>
            <person name="Navarro A."/>
            <person name="Kuhl H."/>
            <person name="Gase K."/>
            <person name="Ling Z."/>
            <person name="Zhou W."/>
            <person name="Kreitzer C."/>
            <person name="Stanke M."/>
            <person name="Tang H."/>
            <person name="Lyons E."/>
            <person name="Pandey P."/>
            <person name="Pandey S.P."/>
            <person name="Timmermann B."/>
            <person name="Baldwin I.T."/>
        </authorList>
    </citation>
    <scope>NUCLEOTIDE SEQUENCE [LARGE SCALE GENOMIC DNA]</scope>
    <source>
        <strain evidence="12">UT</strain>
    </source>
</reference>
<protein>
    <submittedName>
        <fullName evidence="12">K(+) efflux antiporter 4</fullName>
    </submittedName>
</protein>
<feature type="domain" description="Cation/H+ exchanger transmembrane" evidence="11">
    <location>
        <begin position="171"/>
        <end position="537"/>
    </location>
</feature>
<dbReference type="OMA" id="IKAHASK"/>
<dbReference type="OrthoDB" id="1654420at2759"/>
<evidence type="ECO:0000256" key="6">
    <source>
        <dbReference type="ARBA" id="ARBA00022989"/>
    </source>
</evidence>
<dbReference type="InterPro" id="IPR006153">
    <property type="entry name" value="Cation/H_exchanger_TM"/>
</dbReference>
<feature type="transmembrane region" description="Helical" evidence="9">
    <location>
        <begin position="517"/>
        <end position="536"/>
    </location>
</feature>
<evidence type="ECO:0000256" key="3">
    <source>
        <dbReference type="ARBA" id="ARBA00022449"/>
    </source>
</evidence>
<feature type="transmembrane region" description="Helical" evidence="9">
    <location>
        <begin position="485"/>
        <end position="505"/>
    </location>
</feature>
<keyword evidence="4 9" id="KW-0812">Transmembrane</keyword>
<feature type="chain" id="PRO_5013153954" evidence="10">
    <location>
        <begin position="22"/>
        <end position="585"/>
    </location>
</feature>
<name>A0A1J6K8I6_NICAT</name>
<feature type="signal peptide" evidence="10">
    <location>
        <begin position="1"/>
        <end position="21"/>
    </location>
</feature>
<feature type="transmembrane region" description="Helical" evidence="9">
    <location>
        <begin position="242"/>
        <end position="263"/>
    </location>
</feature>
<sequence length="585" mass="62431">MPMPRGLCLLLLLSSFSFSSADPIPGGDSENGVVVVGVNAAAELNASAIARSEEGSFANMIDRALEKEFNETEEQPGAIDHGSFNNSVSEQEAVLETVARVGRVKFKKNETNEEKSFQLQSVFNLDNDNGAEDTPTLIDRKDNVFIMSNPKSKFPVLQLDLRLISDLVVVIVSATCGGIAFACAGQPVITGYLLAGSIIGPGGFNIISEMVQVETVAQFGVIFLLFALGLEFSTAKLRIVRAVAVLGGSLQIILFMCLCGITASLCGGKASEGVFVGVFLSMSSTAVVLKFLMERNSVNTLYGQVTVGTLILQDCTVGLLFALLPILGGTSGVFQGMASMAKVLVILLMFLTILSILCRSCVPWFLRLMIGLSSQTNELYQLASVAFCLLVAGCSDKLGLSLELGSFAAGVMISTTDLGQHTLEQVEPIRNFFAALFLSSIGMLIHVHFLWNHIDILLAAVILVVIIKTIVVAAVVKGFGYTNKAALLVGMSLAQIGEFAFVLLSRASNVHLIEGKVYMLLLGTTALSLVTTPLLFKLIPAVVHLGVLLRWFSPDIPNEIGSKGDIMRADSSKRITVLIQGPHDS</sequence>
<keyword evidence="7" id="KW-0406">Ion transport</keyword>
<feature type="transmembrane region" description="Helical" evidence="9">
    <location>
        <begin position="189"/>
        <end position="207"/>
    </location>
</feature>
<evidence type="ECO:0000256" key="8">
    <source>
        <dbReference type="ARBA" id="ARBA00023136"/>
    </source>
</evidence>
<feature type="transmembrane region" description="Helical" evidence="9">
    <location>
        <begin position="432"/>
        <end position="451"/>
    </location>
</feature>
<accession>A0A1J6K8I6</accession>
<dbReference type="KEGG" id="nau:109215431"/>
<keyword evidence="5 10" id="KW-0732">Signal</keyword>
<dbReference type="PANTHER" id="PTHR16254:SF18">
    <property type="entry name" value="K(+) EFFLUX ANTIPORTER 4-LIKE"/>
    <property type="match status" value="1"/>
</dbReference>
<keyword evidence="3" id="KW-0050">Antiport</keyword>
<evidence type="ECO:0000256" key="2">
    <source>
        <dbReference type="ARBA" id="ARBA00022448"/>
    </source>
</evidence>
<dbReference type="AlphaFoldDB" id="A0A1J6K8I6"/>
<evidence type="ECO:0000313" key="12">
    <source>
        <dbReference type="EMBL" id="OIT26341.1"/>
    </source>
</evidence>
<dbReference type="GeneID" id="109215431"/>
<dbReference type="GO" id="GO:0016020">
    <property type="term" value="C:membrane"/>
    <property type="evidence" value="ECO:0007669"/>
    <property type="project" value="UniProtKB-SubCell"/>
</dbReference>
<evidence type="ECO:0000313" key="13">
    <source>
        <dbReference type="Proteomes" id="UP000187609"/>
    </source>
</evidence>
<feature type="transmembrane region" description="Helical" evidence="9">
    <location>
        <begin position="305"/>
        <end position="327"/>
    </location>
</feature>
<evidence type="ECO:0000256" key="1">
    <source>
        <dbReference type="ARBA" id="ARBA00004141"/>
    </source>
</evidence>
<keyword evidence="6 9" id="KW-1133">Transmembrane helix</keyword>
<organism evidence="12 13">
    <name type="scientific">Nicotiana attenuata</name>
    <name type="common">Coyote tobacco</name>
    <dbReference type="NCBI Taxonomy" id="49451"/>
    <lineage>
        <taxon>Eukaryota</taxon>
        <taxon>Viridiplantae</taxon>
        <taxon>Streptophyta</taxon>
        <taxon>Embryophyta</taxon>
        <taxon>Tracheophyta</taxon>
        <taxon>Spermatophyta</taxon>
        <taxon>Magnoliopsida</taxon>
        <taxon>eudicotyledons</taxon>
        <taxon>Gunneridae</taxon>
        <taxon>Pentapetalae</taxon>
        <taxon>asterids</taxon>
        <taxon>lamiids</taxon>
        <taxon>Solanales</taxon>
        <taxon>Solanaceae</taxon>
        <taxon>Nicotianoideae</taxon>
        <taxon>Nicotianeae</taxon>
        <taxon>Nicotiana</taxon>
    </lineage>
</organism>
<keyword evidence="8 9" id="KW-0472">Membrane</keyword>
<evidence type="ECO:0000256" key="10">
    <source>
        <dbReference type="SAM" id="SignalP"/>
    </source>
</evidence>
<feature type="transmembrane region" description="Helical" evidence="9">
    <location>
        <begin position="213"/>
        <end position="230"/>
    </location>
</feature>
<feature type="transmembrane region" description="Helical" evidence="9">
    <location>
        <begin position="163"/>
        <end position="182"/>
    </location>
</feature>
<dbReference type="Gene3D" id="1.20.1530.20">
    <property type="match status" value="1"/>
</dbReference>
<gene>
    <name evidence="12" type="primary">KEA4_1</name>
    <name evidence="12" type="ORF">A4A49_26890</name>
</gene>
<dbReference type="EMBL" id="MJEQ01002863">
    <property type="protein sequence ID" value="OIT26341.1"/>
    <property type="molecule type" value="Genomic_DNA"/>
</dbReference>
<feature type="transmembrane region" description="Helical" evidence="9">
    <location>
        <begin position="275"/>
        <end position="293"/>
    </location>
</feature>
<evidence type="ECO:0000256" key="9">
    <source>
        <dbReference type="SAM" id="Phobius"/>
    </source>
</evidence>
<dbReference type="SMR" id="A0A1J6K8I6"/>
<dbReference type="Proteomes" id="UP000187609">
    <property type="component" value="Unassembled WGS sequence"/>
</dbReference>
<proteinExistence type="predicted"/>
<dbReference type="PANTHER" id="PTHR16254">
    <property type="entry name" value="POTASSIUM/PROTON ANTIPORTER-RELATED"/>
    <property type="match status" value="1"/>
</dbReference>
<comment type="subcellular location">
    <subcellularLocation>
        <location evidence="1">Membrane</location>
        <topology evidence="1">Multi-pass membrane protein</topology>
    </subcellularLocation>
</comment>
<evidence type="ECO:0000256" key="5">
    <source>
        <dbReference type="ARBA" id="ARBA00022729"/>
    </source>
</evidence>
<keyword evidence="13" id="KW-1185">Reference proteome</keyword>
<dbReference type="Gramene" id="OIT26341">
    <property type="protein sequence ID" value="OIT26341"/>
    <property type="gene ID" value="A4A49_26890"/>
</dbReference>
<feature type="transmembrane region" description="Helical" evidence="9">
    <location>
        <begin position="456"/>
        <end position="479"/>
    </location>
</feature>
<dbReference type="InterPro" id="IPR038770">
    <property type="entry name" value="Na+/solute_symporter_sf"/>
</dbReference>
<feature type="transmembrane region" description="Helical" evidence="9">
    <location>
        <begin position="339"/>
        <end position="358"/>
    </location>
</feature>
<keyword evidence="2" id="KW-0813">Transport</keyword>
<evidence type="ECO:0000256" key="7">
    <source>
        <dbReference type="ARBA" id="ARBA00023065"/>
    </source>
</evidence>
<dbReference type="InterPro" id="IPR045158">
    <property type="entry name" value="KEA4/5/6-like"/>
</dbReference>
<dbReference type="GO" id="GO:0015386">
    <property type="term" value="F:potassium:proton antiporter activity"/>
    <property type="evidence" value="ECO:0007669"/>
    <property type="project" value="InterPro"/>
</dbReference>
<evidence type="ECO:0000256" key="4">
    <source>
        <dbReference type="ARBA" id="ARBA00022692"/>
    </source>
</evidence>
<evidence type="ECO:0000259" key="11">
    <source>
        <dbReference type="Pfam" id="PF00999"/>
    </source>
</evidence>
<comment type="caution">
    <text evidence="12">The sequence shown here is derived from an EMBL/GenBank/DDBJ whole genome shotgun (WGS) entry which is preliminary data.</text>
</comment>
<dbReference type="Pfam" id="PF00999">
    <property type="entry name" value="Na_H_Exchanger"/>
    <property type="match status" value="1"/>
</dbReference>